<dbReference type="SUPFAM" id="SSF158997">
    <property type="entry name" value="Trm112p-like"/>
    <property type="match status" value="1"/>
</dbReference>
<evidence type="ECO:0000256" key="1">
    <source>
        <dbReference type="ARBA" id="ARBA00038479"/>
    </source>
</evidence>
<dbReference type="AlphaFoldDB" id="A0AAD5Q8C4"/>
<proteinExistence type="inferred from homology"/>
<comment type="similarity">
    <text evidence="1">Belongs to the PREY family.</text>
</comment>
<evidence type="ECO:0000256" key="2">
    <source>
        <dbReference type="ARBA" id="ARBA00040939"/>
    </source>
</evidence>
<organism evidence="3 4">
    <name type="scientific">Pythium insidiosum</name>
    <name type="common">Pythiosis disease agent</name>
    <dbReference type="NCBI Taxonomy" id="114742"/>
    <lineage>
        <taxon>Eukaryota</taxon>
        <taxon>Sar</taxon>
        <taxon>Stramenopiles</taxon>
        <taxon>Oomycota</taxon>
        <taxon>Peronosporomycetes</taxon>
        <taxon>Pythiales</taxon>
        <taxon>Pythiaceae</taxon>
        <taxon>Pythium</taxon>
    </lineage>
</organism>
<accession>A0AAD5Q8C4</accession>
<gene>
    <name evidence="3" type="ORF">P43SY_001408</name>
</gene>
<protein>
    <recommendedName>
        <fullName evidence="2">Protein preY, mitochondrial</fullName>
    </recommendedName>
</protein>
<evidence type="ECO:0000313" key="4">
    <source>
        <dbReference type="Proteomes" id="UP001209570"/>
    </source>
</evidence>
<reference evidence="3" key="1">
    <citation type="submission" date="2021-12" db="EMBL/GenBank/DDBJ databases">
        <title>Prjna785345.</title>
        <authorList>
            <person name="Rujirawat T."/>
            <person name="Krajaejun T."/>
        </authorList>
    </citation>
    <scope>NUCLEOTIDE SEQUENCE</scope>
    <source>
        <strain evidence="3">Pi057C3</strain>
    </source>
</reference>
<dbReference type="Proteomes" id="UP001209570">
    <property type="component" value="Unassembled WGS sequence"/>
</dbReference>
<keyword evidence="4" id="KW-1185">Reference proteome</keyword>
<dbReference type="EMBL" id="JAKCXM010000071">
    <property type="protein sequence ID" value="KAJ0404014.1"/>
    <property type="molecule type" value="Genomic_DNA"/>
</dbReference>
<dbReference type="InterPro" id="IPR005651">
    <property type="entry name" value="Trm112-like"/>
</dbReference>
<comment type="caution">
    <text evidence="3">The sequence shown here is derived from an EMBL/GenBank/DDBJ whole genome shotgun (WGS) entry which is preliminary data.</text>
</comment>
<dbReference type="PANTHER" id="PTHR33505:SF4">
    <property type="entry name" value="PROTEIN PREY, MITOCHONDRIAL"/>
    <property type="match status" value="1"/>
</dbReference>
<dbReference type="PANTHER" id="PTHR33505">
    <property type="entry name" value="ZGC:162634"/>
    <property type="match status" value="1"/>
</dbReference>
<evidence type="ECO:0000313" key="3">
    <source>
        <dbReference type="EMBL" id="KAJ0404014.1"/>
    </source>
</evidence>
<dbReference type="Gene3D" id="2.20.25.10">
    <property type="match status" value="1"/>
</dbReference>
<sequence>MMSASSLLLAIKASAKRPARLVASHCRPASTSAGGADRVETLLDESVMQHLVCPISKYPLRYDASRGLLICPEIRVAYPIREGIPLLVPSEGRVLREDEEA</sequence>
<name>A0AAD5Q8C4_PYTIN</name>
<dbReference type="Pfam" id="PF03966">
    <property type="entry name" value="Trm112p"/>
    <property type="match status" value="1"/>
</dbReference>